<dbReference type="SMART" id="SM00220">
    <property type="entry name" value="S_TKc"/>
    <property type="match status" value="1"/>
</dbReference>
<accession>A0A914CSW9</accession>
<dbReference type="InterPro" id="IPR051681">
    <property type="entry name" value="Ser/Thr_Kinases-Pseudokinases"/>
</dbReference>
<keyword evidence="2" id="KW-0547">Nucleotide-binding</keyword>
<dbReference type="InterPro" id="IPR000719">
    <property type="entry name" value="Prot_kinase_dom"/>
</dbReference>
<name>A0A914CSW9_9BILA</name>
<dbReference type="SUPFAM" id="SSF56112">
    <property type="entry name" value="Protein kinase-like (PK-like)"/>
    <property type="match status" value="1"/>
</dbReference>
<keyword evidence="4" id="KW-0067">ATP-binding</keyword>
<dbReference type="InterPro" id="IPR011009">
    <property type="entry name" value="Kinase-like_dom_sf"/>
</dbReference>
<evidence type="ECO:0000259" key="5">
    <source>
        <dbReference type="PROSITE" id="PS50011"/>
    </source>
</evidence>
<reference evidence="7" key="1">
    <citation type="submission" date="2022-11" db="UniProtKB">
        <authorList>
            <consortium name="WormBaseParasite"/>
        </authorList>
    </citation>
    <scope>IDENTIFICATION</scope>
</reference>
<keyword evidence="3" id="KW-0418">Kinase</keyword>
<evidence type="ECO:0000256" key="4">
    <source>
        <dbReference type="ARBA" id="ARBA00022840"/>
    </source>
</evidence>
<dbReference type="PROSITE" id="PS50011">
    <property type="entry name" value="PROTEIN_KINASE_DOM"/>
    <property type="match status" value="1"/>
</dbReference>
<keyword evidence="6" id="KW-1185">Reference proteome</keyword>
<dbReference type="PROSITE" id="PS00108">
    <property type="entry name" value="PROTEIN_KINASE_ST"/>
    <property type="match status" value="1"/>
</dbReference>
<dbReference type="Gene3D" id="1.10.510.10">
    <property type="entry name" value="Transferase(Phosphotransferase) domain 1"/>
    <property type="match status" value="1"/>
</dbReference>
<organism evidence="6 7">
    <name type="scientific">Acrobeloides nanus</name>
    <dbReference type="NCBI Taxonomy" id="290746"/>
    <lineage>
        <taxon>Eukaryota</taxon>
        <taxon>Metazoa</taxon>
        <taxon>Ecdysozoa</taxon>
        <taxon>Nematoda</taxon>
        <taxon>Chromadorea</taxon>
        <taxon>Rhabditida</taxon>
        <taxon>Tylenchina</taxon>
        <taxon>Cephalobomorpha</taxon>
        <taxon>Cephaloboidea</taxon>
        <taxon>Cephalobidae</taxon>
        <taxon>Acrobeloides</taxon>
    </lineage>
</organism>
<dbReference type="Proteomes" id="UP000887540">
    <property type="component" value="Unplaced"/>
</dbReference>
<dbReference type="PANTHER" id="PTHR44329">
    <property type="entry name" value="SERINE/THREONINE-PROTEIN KINASE TNNI3K-RELATED"/>
    <property type="match status" value="1"/>
</dbReference>
<dbReference type="GO" id="GO:0005524">
    <property type="term" value="F:ATP binding"/>
    <property type="evidence" value="ECO:0007669"/>
    <property type="project" value="UniProtKB-KW"/>
</dbReference>
<dbReference type="AlphaFoldDB" id="A0A914CSW9"/>
<evidence type="ECO:0000313" key="7">
    <source>
        <dbReference type="WBParaSite" id="ACRNAN_scaffold14180.g29373.t1"/>
    </source>
</evidence>
<evidence type="ECO:0000256" key="2">
    <source>
        <dbReference type="ARBA" id="ARBA00022741"/>
    </source>
</evidence>
<sequence>MYEKFEETIAFVQDICKMVDFRQISDKKVHHRIYSEFDMILSILQRFEKEIYFMATKLIPKEAFDFFRNQGIKQFETKGADGQVYTMNFSSHTYALKTALNKGVGMKKYMDRFLDLDHITVLKFKYCLQTEENIDPRTSTGIPNAVMMEHCIESLANYINDHERYISRYFYLAWAFEIVNGMEYLHYYHIIHRDLKPDNILLNHIGMIKIIDLDRATSEIRKDNLPMSVMGSYRYMAPEYLAPSDYKIPTDKKIDVWSYGVILWQMFTRKRPYYSVENKYAIETGMYQKLIGESNKYPQLDILPETPEPLKLLIQKCLAYKAEDRVTFDYIYENFVPPGRSIITTSEGGWKEITRQKCGIESADKQYEHYTAAAIARFLDIKEDKKLWSHKQLMEDICRMIN</sequence>
<proteinExistence type="predicted"/>
<protein>
    <submittedName>
        <fullName evidence="7">Protein kinase domain-containing protein</fullName>
    </submittedName>
</protein>
<dbReference type="InterPro" id="IPR008271">
    <property type="entry name" value="Ser/Thr_kinase_AS"/>
</dbReference>
<keyword evidence="1" id="KW-0808">Transferase</keyword>
<dbReference type="GO" id="GO:0004674">
    <property type="term" value="F:protein serine/threonine kinase activity"/>
    <property type="evidence" value="ECO:0007669"/>
    <property type="project" value="TreeGrafter"/>
</dbReference>
<dbReference type="Pfam" id="PF00069">
    <property type="entry name" value="Pkinase"/>
    <property type="match status" value="1"/>
</dbReference>
<evidence type="ECO:0000256" key="3">
    <source>
        <dbReference type="ARBA" id="ARBA00022777"/>
    </source>
</evidence>
<dbReference type="PANTHER" id="PTHR44329:SF288">
    <property type="entry name" value="MITOGEN-ACTIVATED PROTEIN KINASE KINASE KINASE 20"/>
    <property type="match status" value="1"/>
</dbReference>
<feature type="domain" description="Protein kinase" evidence="5">
    <location>
        <begin position="70"/>
        <end position="336"/>
    </location>
</feature>
<dbReference type="WBParaSite" id="ACRNAN_scaffold14180.g29373.t1">
    <property type="protein sequence ID" value="ACRNAN_scaffold14180.g29373.t1"/>
    <property type="gene ID" value="ACRNAN_scaffold14180.g29373"/>
</dbReference>
<evidence type="ECO:0000256" key="1">
    <source>
        <dbReference type="ARBA" id="ARBA00022679"/>
    </source>
</evidence>
<evidence type="ECO:0000313" key="6">
    <source>
        <dbReference type="Proteomes" id="UP000887540"/>
    </source>
</evidence>